<evidence type="ECO:0000256" key="3">
    <source>
        <dbReference type="ARBA" id="ARBA00022723"/>
    </source>
</evidence>
<dbReference type="KEGG" id="pper:18793284"/>
<dbReference type="AlphaFoldDB" id="M5XGC9"/>
<keyword evidence="8" id="KW-1185">Reference proteome</keyword>
<dbReference type="GO" id="GO:0016567">
    <property type="term" value="P:protein ubiquitination"/>
    <property type="evidence" value="ECO:0000318"/>
    <property type="project" value="GO_Central"/>
</dbReference>
<evidence type="ECO:0000256" key="5">
    <source>
        <dbReference type="ARBA" id="ARBA00022833"/>
    </source>
</evidence>
<keyword evidence="4" id="KW-0863">Zinc-finger</keyword>
<evidence type="ECO:0000256" key="1">
    <source>
        <dbReference type="ARBA" id="ARBA00000900"/>
    </source>
</evidence>
<feature type="domain" description="RING-type" evidence="6">
    <location>
        <begin position="58"/>
        <end position="99"/>
    </location>
</feature>
<keyword evidence="5" id="KW-0862">Zinc</keyword>
<reference evidence="7 8" key="1">
    <citation type="journal article" date="2013" name="Nat. Genet.">
        <title>The high-quality draft genome of peach (Prunus persica) identifies unique patterns of genetic diversity, domestication and genome evolution.</title>
        <authorList>
            <consortium name="International Peach Genome Initiative"/>
            <person name="Verde I."/>
            <person name="Abbott A.G."/>
            <person name="Scalabrin S."/>
            <person name="Jung S."/>
            <person name="Shu S."/>
            <person name="Marroni F."/>
            <person name="Zhebentyayeva T."/>
            <person name="Dettori M.T."/>
            <person name="Grimwood J."/>
            <person name="Cattonaro F."/>
            <person name="Zuccolo A."/>
            <person name="Rossini L."/>
            <person name="Jenkins J."/>
            <person name="Vendramin E."/>
            <person name="Meisel L.A."/>
            <person name="Decroocq V."/>
            <person name="Sosinski B."/>
            <person name="Prochnik S."/>
            <person name="Mitros T."/>
            <person name="Policriti A."/>
            <person name="Cipriani G."/>
            <person name="Dondini L."/>
            <person name="Ficklin S."/>
            <person name="Goodstein D.M."/>
            <person name="Xuan P."/>
            <person name="Del Fabbro C."/>
            <person name="Aramini V."/>
            <person name="Copetti D."/>
            <person name="Gonzalez S."/>
            <person name="Horner D.S."/>
            <person name="Falchi R."/>
            <person name="Lucas S."/>
            <person name="Mica E."/>
            <person name="Maldonado J."/>
            <person name="Lazzari B."/>
            <person name="Bielenberg D."/>
            <person name="Pirona R."/>
            <person name="Miculan M."/>
            <person name="Barakat A."/>
            <person name="Testolin R."/>
            <person name="Stella A."/>
            <person name="Tartarini S."/>
            <person name="Tonutti P."/>
            <person name="Arus P."/>
            <person name="Orellana A."/>
            <person name="Wells C."/>
            <person name="Main D."/>
            <person name="Vizzotto G."/>
            <person name="Silva H."/>
            <person name="Salamini F."/>
            <person name="Schmutz J."/>
            <person name="Morgante M."/>
            <person name="Rokhsar D.S."/>
        </authorList>
    </citation>
    <scope>NUCLEOTIDE SEQUENCE [LARGE SCALE GENOMIC DNA]</scope>
    <source>
        <strain evidence="8">cv. Nemared</strain>
    </source>
</reference>
<dbReference type="Gene3D" id="3.30.40.10">
    <property type="entry name" value="Zinc/RING finger domain, C3HC4 (zinc finger)"/>
    <property type="match status" value="1"/>
</dbReference>
<dbReference type="SUPFAM" id="SSF57850">
    <property type="entry name" value="RING/U-box"/>
    <property type="match status" value="1"/>
</dbReference>
<dbReference type="EC" id="2.3.2.27" evidence="2"/>
<dbReference type="Pfam" id="PF13639">
    <property type="entry name" value="zf-RING_2"/>
    <property type="match status" value="1"/>
</dbReference>
<dbReference type="eggNOG" id="KOG0800">
    <property type="taxonomic scope" value="Eukaryota"/>
</dbReference>
<accession>M5XGC9</accession>
<keyword evidence="3" id="KW-0479">Metal-binding</keyword>
<dbReference type="InterPro" id="IPR001841">
    <property type="entry name" value="Znf_RING"/>
</dbReference>
<proteinExistence type="predicted"/>
<evidence type="ECO:0000313" key="8">
    <source>
        <dbReference type="Proteomes" id="UP000006882"/>
    </source>
</evidence>
<dbReference type="GO" id="GO:0005737">
    <property type="term" value="C:cytoplasm"/>
    <property type="evidence" value="ECO:0000318"/>
    <property type="project" value="GO_Central"/>
</dbReference>
<sequence>MVPASESSIKKVLKKVIVGQWGESIRRNYLSVSDDVKEEEEGGKRKRRRISVSEGESCSVCMDEFEGGTTVACMPCSHVFHGECIVNWLRQSHYCPVCRFEVPTD</sequence>
<dbReference type="PROSITE" id="PS50089">
    <property type="entry name" value="ZF_RING_2"/>
    <property type="match status" value="1"/>
</dbReference>
<dbReference type="Gramene" id="ONI30734">
    <property type="protein sequence ID" value="ONI30734"/>
    <property type="gene ID" value="PRUPE_1G270300"/>
</dbReference>
<dbReference type="SMART" id="SM00184">
    <property type="entry name" value="RING"/>
    <property type="match status" value="1"/>
</dbReference>
<dbReference type="GO" id="GO:0061630">
    <property type="term" value="F:ubiquitin protein ligase activity"/>
    <property type="evidence" value="ECO:0000318"/>
    <property type="project" value="GO_Central"/>
</dbReference>
<dbReference type="PANTHER" id="PTHR15710:SF77">
    <property type="entry name" value="RING-H2 FINGER PROTEIN ATL21B"/>
    <property type="match status" value="1"/>
</dbReference>
<evidence type="ECO:0000256" key="4">
    <source>
        <dbReference type="ARBA" id="ARBA00022771"/>
    </source>
</evidence>
<protein>
    <recommendedName>
        <fullName evidence="2">RING-type E3 ubiquitin transferase</fullName>
        <ecNumber evidence="2">2.3.2.27</ecNumber>
    </recommendedName>
</protein>
<dbReference type="PANTHER" id="PTHR15710">
    <property type="entry name" value="E3 UBIQUITIN-PROTEIN LIGASE PRAJA"/>
    <property type="match status" value="1"/>
</dbReference>
<evidence type="ECO:0000259" key="6">
    <source>
        <dbReference type="PROSITE" id="PS50089"/>
    </source>
</evidence>
<dbReference type="OMA" id="NDECYTM"/>
<name>M5XGC9_PRUPE</name>
<dbReference type="InterPro" id="IPR013083">
    <property type="entry name" value="Znf_RING/FYVE/PHD"/>
</dbReference>
<dbReference type="HOGENOM" id="CLU_013137_17_3_1"/>
<evidence type="ECO:0000313" key="7">
    <source>
        <dbReference type="EMBL" id="ONI30734.1"/>
    </source>
</evidence>
<gene>
    <name evidence="7" type="ORF">PRUPE_1G270300</name>
</gene>
<dbReference type="EMBL" id="CM007651">
    <property type="protein sequence ID" value="ONI30734.1"/>
    <property type="molecule type" value="Genomic_DNA"/>
</dbReference>
<organism evidence="7 8">
    <name type="scientific">Prunus persica</name>
    <name type="common">Peach</name>
    <name type="synonym">Amygdalus persica</name>
    <dbReference type="NCBI Taxonomy" id="3760"/>
    <lineage>
        <taxon>Eukaryota</taxon>
        <taxon>Viridiplantae</taxon>
        <taxon>Streptophyta</taxon>
        <taxon>Embryophyta</taxon>
        <taxon>Tracheophyta</taxon>
        <taxon>Spermatophyta</taxon>
        <taxon>Magnoliopsida</taxon>
        <taxon>eudicotyledons</taxon>
        <taxon>Gunneridae</taxon>
        <taxon>Pentapetalae</taxon>
        <taxon>rosids</taxon>
        <taxon>fabids</taxon>
        <taxon>Rosales</taxon>
        <taxon>Rosaceae</taxon>
        <taxon>Amygdaloideae</taxon>
        <taxon>Amygdaleae</taxon>
        <taxon>Prunus</taxon>
    </lineage>
</organism>
<dbReference type="GO" id="GO:0008270">
    <property type="term" value="F:zinc ion binding"/>
    <property type="evidence" value="ECO:0007669"/>
    <property type="project" value="UniProtKB-KW"/>
</dbReference>
<dbReference type="Proteomes" id="UP000006882">
    <property type="component" value="Chromosome G1"/>
</dbReference>
<dbReference type="OrthoDB" id="1158218at2759"/>
<evidence type="ECO:0000256" key="2">
    <source>
        <dbReference type="ARBA" id="ARBA00012483"/>
    </source>
</evidence>
<dbReference type="STRING" id="3760.M5XGC9"/>
<comment type="catalytic activity">
    <reaction evidence="1">
        <text>S-ubiquitinyl-[E2 ubiquitin-conjugating enzyme]-L-cysteine + [acceptor protein]-L-lysine = [E2 ubiquitin-conjugating enzyme]-L-cysteine + N(6)-ubiquitinyl-[acceptor protein]-L-lysine.</text>
        <dbReference type="EC" id="2.3.2.27"/>
    </reaction>
</comment>